<proteinExistence type="predicted"/>
<accession>A0AAD5NM83</accession>
<dbReference type="EMBL" id="JAJSOW010000105">
    <property type="protein sequence ID" value="KAI9166024.1"/>
    <property type="molecule type" value="Genomic_DNA"/>
</dbReference>
<organism evidence="1 2">
    <name type="scientific">Acer negundo</name>
    <name type="common">Box elder</name>
    <dbReference type="NCBI Taxonomy" id="4023"/>
    <lineage>
        <taxon>Eukaryota</taxon>
        <taxon>Viridiplantae</taxon>
        <taxon>Streptophyta</taxon>
        <taxon>Embryophyta</taxon>
        <taxon>Tracheophyta</taxon>
        <taxon>Spermatophyta</taxon>
        <taxon>Magnoliopsida</taxon>
        <taxon>eudicotyledons</taxon>
        <taxon>Gunneridae</taxon>
        <taxon>Pentapetalae</taxon>
        <taxon>rosids</taxon>
        <taxon>malvids</taxon>
        <taxon>Sapindales</taxon>
        <taxon>Sapindaceae</taxon>
        <taxon>Hippocastanoideae</taxon>
        <taxon>Acereae</taxon>
        <taxon>Acer</taxon>
    </lineage>
</organism>
<protein>
    <submittedName>
        <fullName evidence="1">Uncharacterized protein</fullName>
    </submittedName>
</protein>
<dbReference type="AlphaFoldDB" id="A0AAD5NM83"/>
<gene>
    <name evidence="1" type="ORF">LWI28_024836</name>
</gene>
<name>A0AAD5NM83_ACENE</name>
<evidence type="ECO:0000313" key="2">
    <source>
        <dbReference type="Proteomes" id="UP001064489"/>
    </source>
</evidence>
<reference evidence="1" key="2">
    <citation type="submission" date="2023-02" db="EMBL/GenBank/DDBJ databases">
        <authorList>
            <person name="Swenson N.G."/>
            <person name="Wegrzyn J.L."/>
            <person name="Mcevoy S.L."/>
        </authorList>
    </citation>
    <scope>NUCLEOTIDE SEQUENCE</scope>
    <source>
        <strain evidence="1">91603</strain>
        <tissue evidence="1">Leaf</tissue>
    </source>
</reference>
<dbReference type="Proteomes" id="UP001064489">
    <property type="component" value="Chromosome 10"/>
</dbReference>
<evidence type="ECO:0000313" key="1">
    <source>
        <dbReference type="EMBL" id="KAI9166024.1"/>
    </source>
</evidence>
<comment type="caution">
    <text evidence="1">The sequence shown here is derived from an EMBL/GenBank/DDBJ whole genome shotgun (WGS) entry which is preliminary data.</text>
</comment>
<reference evidence="1" key="1">
    <citation type="journal article" date="2022" name="Plant J.">
        <title>Strategies of tolerance reflected in two North American maple genomes.</title>
        <authorList>
            <person name="McEvoy S.L."/>
            <person name="Sezen U.U."/>
            <person name="Trouern-Trend A."/>
            <person name="McMahon S.M."/>
            <person name="Schaberg P.G."/>
            <person name="Yang J."/>
            <person name="Wegrzyn J.L."/>
            <person name="Swenson N.G."/>
        </authorList>
    </citation>
    <scope>NUCLEOTIDE SEQUENCE</scope>
    <source>
        <strain evidence="1">91603</strain>
    </source>
</reference>
<sequence>MNKVNAVLRNIQACSEGLISFNKKKRCKLHEVINTKRNELKVLSIVPVQRSWRADPSLTQISCGLKIYLEEDNGFFLNIINLVEDAVDPIKVLHLL</sequence>
<keyword evidence="2" id="KW-1185">Reference proteome</keyword>